<evidence type="ECO:0000259" key="6">
    <source>
        <dbReference type="SMART" id="SM00839"/>
    </source>
</evidence>
<dbReference type="InterPro" id="IPR006095">
    <property type="entry name" value="Glu/Leu/Phe/Val/Trp_DH"/>
</dbReference>
<evidence type="ECO:0000313" key="7">
    <source>
        <dbReference type="EMBL" id="MDT0593873.1"/>
    </source>
</evidence>
<dbReference type="InterPro" id="IPR016211">
    <property type="entry name" value="Glu/Phe/Leu/Val/Trp_DH_bac/arc"/>
</dbReference>
<dbReference type="SUPFAM" id="SSF53223">
    <property type="entry name" value="Aminoacid dehydrogenase-like, N-terminal domain"/>
    <property type="match status" value="1"/>
</dbReference>
<dbReference type="PANTHER" id="PTHR42722">
    <property type="entry name" value="LEUCINE DEHYDROGENASE"/>
    <property type="match status" value="1"/>
</dbReference>
<comment type="function">
    <text evidence="1">Catalyzes the reversible oxidative deamination of glutamate to alpha-ketoglutarate and ammonia.</text>
</comment>
<dbReference type="Pfam" id="PF02812">
    <property type="entry name" value="ELFV_dehydrog_N"/>
    <property type="match status" value="1"/>
</dbReference>
<dbReference type="PROSITE" id="PS00074">
    <property type="entry name" value="GLFV_DEHYDROGENASE"/>
    <property type="match status" value="1"/>
</dbReference>
<dbReference type="CDD" id="cd01075">
    <property type="entry name" value="NAD_bind_Leu_Phe_Val_DH"/>
    <property type="match status" value="1"/>
</dbReference>
<evidence type="ECO:0000313" key="8">
    <source>
        <dbReference type="Proteomes" id="UP001253545"/>
    </source>
</evidence>
<dbReference type="PRINTS" id="PR00082">
    <property type="entry name" value="GLFDHDRGNASE"/>
</dbReference>
<evidence type="ECO:0000256" key="4">
    <source>
        <dbReference type="ARBA" id="ARBA00023027"/>
    </source>
</evidence>
<dbReference type="InterPro" id="IPR036291">
    <property type="entry name" value="NAD(P)-bd_dom_sf"/>
</dbReference>
<dbReference type="RefSeq" id="WP_311367368.1">
    <property type="nucleotide sequence ID" value="NZ_JAVRHX010000001.1"/>
</dbReference>
<organism evidence="7 8">
    <name type="scientific">Glaciecola petra</name>
    <dbReference type="NCBI Taxonomy" id="3075602"/>
    <lineage>
        <taxon>Bacteria</taxon>
        <taxon>Pseudomonadati</taxon>
        <taxon>Pseudomonadota</taxon>
        <taxon>Gammaproteobacteria</taxon>
        <taxon>Alteromonadales</taxon>
        <taxon>Alteromonadaceae</taxon>
        <taxon>Glaciecola</taxon>
    </lineage>
</organism>
<protein>
    <submittedName>
        <fullName evidence="7">Glu/Leu/Phe/Val dehydrogenase dimerization domain-containing protein</fullName>
    </submittedName>
</protein>
<comment type="similarity">
    <text evidence="2 5">Belongs to the Glu/Leu/Phe/Val dehydrogenases family.</text>
</comment>
<dbReference type="Gene3D" id="3.40.50.720">
    <property type="entry name" value="NAD(P)-binding Rossmann-like Domain"/>
    <property type="match status" value="1"/>
</dbReference>
<evidence type="ECO:0000256" key="5">
    <source>
        <dbReference type="RuleBase" id="RU004417"/>
    </source>
</evidence>
<dbReference type="EMBL" id="JAVRHX010000001">
    <property type="protein sequence ID" value="MDT0593873.1"/>
    <property type="molecule type" value="Genomic_DNA"/>
</dbReference>
<dbReference type="InterPro" id="IPR006096">
    <property type="entry name" value="Glu/Leu/Phe/Val/Trp_DH_C"/>
</dbReference>
<dbReference type="SMART" id="SM00839">
    <property type="entry name" value="ELFV_dehydrog"/>
    <property type="match status" value="1"/>
</dbReference>
<dbReference type="InterPro" id="IPR046346">
    <property type="entry name" value="Aminoacid_DH-like_N_sf"/>
</dbReference>
<evidence type="ECO:0000256" key="3">
    <source>
        <dbReference type="ARBA" id="ARBA00023002"/>
    </source>
</evidence>
<evidence type="ECO:0000256" key="1">
    <source>
        <dbReference type="ARBA" id="ARBA00003868"/>
    </source>
</evidence>
<dbReference type="PIRSF" id="PIRSF000188">
    <property type="entry name" value="Phe_leu_dh"/>
    <property type="match status" value="1"/>
</dbReference>
<gene>
    <name evidence="7" type="ORF">RM552_03320</name>
</gene>
<dbReference type="Gene3D" id="3.40.50.10860">
    <property type="entry name" value="Leucine Dehydrogenase, chain A, domain 1"/>
    <property type="match status" value="1"/>
</dbReference>
<keyword evidence="4" id="KW-0520">NAD</keyword>
<dbReference type="SUPFAM" id="SSF51735">
    <property type="entry name" value="NAD(P)-binding Rossmann-fold domains"/>
    <property type="match status" value="1"/>
</dbReference>
<dbReference type="Pfam" id="PF00208">
    <property type="entry name" value="ELFV_dehydrog"/>
    <property type="match status" value="2"/>
</dbReference>
<reference evidence="7 8" key="1">
    <citation type="submission" date="2023-09" db="EMBL/GenBank/DDBJ databases">
        <authorList>
            <person name="Rey-Velasco X."/>
        </authorList>
    </citation>
    <scope>NUCLEOTIDE SEQUENCE [LARGE SCALE GENOMIC DNA]</scope>
    <source>
        <strain evidence="7 8">P117</strain>
    </source>
</reference>
<dbReference type="Proteomes" id="UP001253545">
    <property type="component" value="Unassembled WGS sequence"/>
</dbReference>
<keyword evidence="3 5" id="KW-0560">Oxidoreductase</keyword>
<proteinExistence type="inferred from homology"/>
<feature type="domain" description="Glutamate/phenylalanine/leucine/valine/L-tryptophan dehydrogenase C-terminal" evidence="6">
    <location>
        <begin position="149"/>
        <end position="351"/>
    </location>
</feature>
<accession>A0ABU2ZP95</accession>
<dbReference type="PANTHER" id="PTHR42722:SF1">
    <property type="entry name" value="VALINE DEHYDROGENASE"/>
    <property type="match status" value="1"/>
</dbReference>
<name>A0ABU2ZP95_9ALTE</name>
<dbReference type="InterPro" id="IPR033524">
    <property type="entry name" value="Glu/Leu/Phe/Val_DH_AS"/>
</dbReference>
<keyword evidence="8" id="KW-1185">Reference proteome</keyword>
<dbReference type="InterPro" id="IPR006097">
    <property type="entry name" value="Glu/Leu/Phe/Val/Trp_DH_dimer"/>
</dbReference>
<evidence type="ECO:0000256" key="2">
    <source>
        <dbReference type="ARBA" id="ARBA00006382"/>
    </source>
</evidence>
<comment type="caution">
    <text evidence="7">The sequence shown here is derived from an EMBL/GenBank/DDBJ whole genome shotgun (WGS) entry which is preliminary data.</text>
</comment>
<sequence>MSIFDHPDYDKHESISFINDASTGLKAIIAVHNTNLGPSVGGCRMFPYANSHAALADVLRLSSGMSYKAAMAGLPQGGGKAVIIGDPKTDKSHALMQAMGKFVNSCDGKYIIAEDSGISVADVNQMAKKTKFAGGNTAQYSIDGLPADGNPAPATSLGVFHSIQVAVEHVFNSDLTGKKVAIQGVGHVGLRLAKLLHEAGCELMVSDIFDDNLLIAEKQFGATIVSNSDIHKLDVDIFSPCALGGAINENTITSLGASIIAGAANNQLATNEMDRLLLEKGICYVPDYLANAGGIIDIHYQSIKNGSNVGLCERVAGISNTVRAVLEESSSTGIPTQTVANMKAEKILYSA</sequence>